<dbReference type="EMBL" id="CP047652">
    <property type="protein sequence ID" value="QHI96335.1"/>
    <property type="molecule type" value="Genomic_DNA"/>
</dbReference>
<dbReference type="KEGG" id="bomb:GT348_01500"/>
<dbReference type="InterPro" id="IPR050445">
    <property type="entry name" value="Bact_polysacc_biosynth/exp"/>
</dbReference>
<gene>
    <name evidence="4" type="ORF">GT348_01500</name>
</gene>
<proteinExistence type="predicted"/>
<reference evidence="4 5" key="1">
    <citation type="submission" date="2020-01" db="EMBL/GenBank/DDBJ databases">
        <title>Genome sequencing of strain KACC 21507.</title>
        <authorList>
            <person name="Heo J."/>
            <person name="Kim S.-J."/>
            <person name="Kim J.-S."/>
            <person name="Hong S.-B."/>
            <person name="Kwon S.-W."/>
        </authorList>
    </citation>
    <scope>NUCLEOTIDE SEQUENCE [LARGE SCALE GENOMIC DNA]</scope>
    <source>
        <strain evidence="4 5">KACC 21507</strain>
    </source>
</reference>
<protein>
    <submittedName>
        <fullName evidence="4">Capsule biosynthesis protein</fullName>
    </submittedName>
</protein>
<dbReference type="AlphaFoldDB" id="A0A6P1NCG6"/>
<dbReference type="GO" id="GO:0004713">
    <property type="term" value="F:protein tyrosine kinase activity"/>
    <property type="evidence" value="ECO:0007669"/>
    <property type="project" value="TreeGrafter"/>
</dbReference>
<dbReference type="PANTHER" id="PTHR32309">
    <property type="entry name" value="TYROSINE-PROTEIN KINASE"/>
    <property type="match status" value="1"/>
</dbReference>
<feature type="transmembrane region" description="Helical" evidence="3">
    <location>
        <begin position="292"/>
        <end position="313"/>
    </location>
</feature>
<evidence type="ECO:0000313" key="5">
    <source>
        <dbReference type="Proteomes" id="UP000463975"/>
    </source>
</evidence>
<keyword evidence="3" id="KW-0812">Transmembrane</keyword>
<name>A0A6P1NCG6_9PROT</name>
<dbReference type="GO" id="GO:0005886">
    <property type="term" value="C:plasma membrane"/>
    <property type="evidence" value="ECO:0007669"/>
    <property type="project" value="TreeGrafter"/>
</dbReference>
<feature type="region of interest" description="Disordered" evidence="2">
    <location>
        <begin position="1"/>
        <end position="20"/>
    </location>
</feature>
<dbReference type="Proteomes" id="UP000463975">
    <property type="component" value="Chromosome"/>
</dbReference>
<evidence type="ECO:0000256" key="2">
    <source>
        <dbReference type="SAM" id="MobiDB-lite"/>
    </source>
</evidence>
<evidence type="ECO:0000256" key="1">
    <source>
        <dbReference type="SAM" id="Coils"/>
    </source>
</evidence>
<keyword evidence="5" id="KW-1185">Reference proteome</keyword>
<keyword evidence="1" id="KW-0175">Coiled coil</keyword>
<sequence>MVHGHSTQPSSPLSLSNLVQSGSTTSENTYVVQDYMVSRDAVHKLSKKLDFNAIFNPKKADFLARYPAFFDFKDKEHFFRYYKRHVKVVMDSETGISKLKVRSFNAVDSQNIAHALLKISEDLVNEINKRQRENTTRTARKEVEKLQNELYKVNSQLAEYRTQTAMLDPDKQSTPLLGSITSLQQLLLTYRMQLTQLEQAAPHNPMISVYRQHIKVLKKEIEQAQLDITGAQNESLVPKIRGYDDLILQRKLLTHLLASATASLETAQAQADKQMIFVDVPVQPNLPDWPEYPYALLCLAVVFVCFLFIHVMVRMLILGPGSIA</sequence>
<evidence type="ECO:0000313" key="4">
    <source>
        <dbReference type="EMBL" id="QHI96335.1"/>
    </source>
</evidence>
<keyword evidence="3" id="KW-1133">Transmembrane helix</keyword>
<dbReference type="Gene3D" id="1.20.58.60">
    <property type="match status" value="1"/>
</dbReference>
<evidence type="ECO:0000256" key="3">
    <source>
        <dbReference type="SAM" id="Phobius"/>
    </source>
</evidence>
<accession>A0A6P1NCG6</accession>
<keyword evidence="3" id="KW-0472">Membrane</keyword>
<organism evidence="4 5">
    <name type="scientific">Aristophania vespae</name>
    <dbReference type="NCBI Taxonomy" id="2697033"/>
    <lineage>
        <taxon>Bacteria</taxon>
        <taxon>Pseudomonadati</taxon>
        <taxon>Pseudomonadota</taxon>
        <taxon>Alphaproteobacteria</taxon>
        <taxon>Acetobacterales</taxon>
        <taxon>Acetobacteraceae</taxon>
        <taxon>Aristophania</taxon>
    </lineage>
</organism>
<dbReference type="PANTHER" id="PTHR32309:SF13">
    <property type="entry name" value="FERRIC ENTEROBACTIN TRANSPORT PROTEIN FEPE"/>
    <property type="match status" value="1"/>
</dbReference>
<feature type="coiled-coil region" evidence="1">
    <location>
        <begin position="129"/>
        <end position="234"/>
    </location>
</feature>